<evidence type="ECO:0008006" key="4">
    <source>
        <dbReference type="Google" id="ProtNLM"/>
    </source>
</evidence>
<protein>
    <recommendedName>
        <fullName evidence="4">Terpene cyclase/mutase family protein</fullName>
    </recommendedName>
</protein>
<proteinExistence type="predicted"/>
<dbReference type="EMBL" id="SZPY01000003">
    <property type="protein sequence ID" value="TKI61462.1"/>
    <property type="molecule type" value="Genomic_DNA"/>
</dbReference>
<reference evidence="2 3" key="1">
    <citation type="submission" date="2019-04" db="EMBL/GenBank/DDBJ databases">
        <authorList>
            <person name="Dong K."/>
        </authorList>
    </citation>
    <scope>NUCLEOTIDE SEQUENCE [LARGE SCALE GENOMIC DNA]</scope>
    <source>
        <strain evidence="3">dk3543</strain>
    </source>
</reference>
<gene>
    <name evidence="2" type="ORF">FC770_11755</name>
</gene>
<accession>A0A4U2YLR6</accession>
<keyword evidence="1" id="KW-0732">Signal</keyword>
<name>A0A4U2YLR6_9ACTN</name>
<feature type="signal peptide" evidence="1">
    <location>
        <begin position="1"/>
        <end position="29"/>
    </location>
</feature>
<dbReference type="CDD" id="cd00688">
    <property type="entry name" value="ISOPREN_C2_like"/>
    <property type="match status" value="1"/>
</dbReference>
<organism evidence="2 3">
    <name type="scientific">Nocardioides jishulii</name>
    <dbReference type="NCBI Taxonomy" id="2575440"/>
    <lineage>
        <taxon>Bacteria</taxon>
        <taxon>Bacillati</taxon>
        <taxon>Actinomycetota</taxon>
        <taxon>Actinomycetes</taxon>
        <taxon>Propionibacteriales</taxon>
        <taxon>Nocardioidaceae</taxon>
        <taxon>Nocardioides</taxon>
    </lineage>
</organism>
<dbReference type="SUPFAM" id="SSF48239">
    <property type="entry name" value="Terpenoid cyclases/Protein prenyltransferases"/>
    <property type="match status" value="1"/>
</dbReference>
<dbReference type="AlphaFoldDB" id="A0A4U2YLR6"/>
<feature type="chain" id="PRO_5020866839" description="Terpene cyclase/mutase family protein" evidence="1">
    <location>
        <begin position="30"/>
        <end position="539"/>
    </location>
</feature>
<dbReference type="OrthoDB" id="4842970at2"/>
<evidence type="ECO:0000256" key="1">
    <source>
        <dbReference type="SAM" id="SignalP"/>
    </source>
</evidence>
<comment type="caution">
    <text evidence="2">The sequence shown here is derived from an EMBL/GenBank/DDBJ whole genome shotgun (WGS) entry which is preliminary data.</text>
</comment>
<dbReference type="Gene3D" id="1.50.10.20">
    <property type="match status" value="1"/>
</dbReference>
<keyword evidence="3" id="KW-1185">Reference proteome</keyword>
<evidence type="ECO:0000313" key="2">
    <source>
        <dbReference type="EMBL" id="TKI61462.1"/>
    </source>
</evidence>
<dbReference type="InterPro" id="IPR008930">
    <property type="entry name" value="Terpenoid_cyclase/PrenylTrfase"/>
</dbReference>
<sequence length="539" mass="54680">MLRSTRTRAAFVAATALVVTGLGHVPAQAASDPTPAQLAGDWMLGNLNADGLLTGAYTDIDGSTKTFVDHGSTVDLAFSLDAAGGRDAEVAQLTDAVAATIADYTTDGDATYSGSSAKALALATSEGRDPRTFGGVDLLAQVEETVITAGPSTGRLQDLDPTPTEWFDDYANTIGQAFAARSLTRAGSSLADEATDFLLLQQCDAGFFRLDFTKDKAATDQSCDGAAGTVDVDGPDVTALVTLQLAAIDAPDADVTAALADAKAWLAAQQTADGGFGSSQNGTNANSTGLTGAALAALGDKARATKGATWLRARQVIGACDGKLAPETGAIAYDDATLATGRKDGITDPLDRLQWVMSGAQGLAGLASAPATTSAEGASLRTPKFAKAGTKLKVTVRGLAAGERACVTGLGAPRQVVGAGKLTVTATVKAGTVRPTLRTATESVQQAGGTKVLGKKKLKVALAKKQVTRNAKVKVTVKGLAAGEKVTIKLRGKKVASGTANAKGVLTRTIKVGKAKGVAKVSVQGQYATRTGTAKVQVR</sequence>
<dbReference type="RefSeq" id="WP_137066369.1">
    <property type="nucleotide sequence ID" value="NZ_CP040748.1"/>
</dbReference>
<evidence type="ECO:0000313" key="3">
    <source>
        <dbReference type="Proteomes" id="UP000307808"/>
    </source>
</evidence>
<dbReference type="Proteomes" id="UP000307808">
    <property type="component" value="Unassembled WGS sequence"/>
</dbReference>